<reference evidence="1" key="1">
    <citation type="submission" date="2022-10" db="EMBL/GenBank/DDBJ databases">
        <title>The complete genomes of actinobacterial strains from the NBC collection.</title>
        <authorList>
            <person name="Joergensen T.S."/>
            <person name="Alvarez Arevalo M."/>
            <person name="Sterndorff E.B."/>
            <person name="Faurdal D."/>
            <person name="Vuksanovic O."/>
            <person name="Mourched A.-S."/>
            <person name="Charusanti P."/>
            <person name="Shaw S."/>
            <person name="Blin K."/>
            <person name="Weber T."/>
        </authorList>
    </citation>
    <scope>NUCLEOTIDE SEQUENCE</scope>
    <source>
        <strain evidence="1">NBC 00180</strain>
    </source>
</reference>
<dbReference type="EMBL" id="CP108140">
    <property type="protein sequence ID" value="WTP88663.1"/>
    <property type="molecule type" value="Genomic_DNA"/>
</dbReference>
<organism evidence="1">
    <name type="scientific">Streptomyces sp. NBC_00180</name>
    <dbReference type="NCBI Taxonomy" id="2903632"/>
    <lineage>
        <taxon>Bacteria</taxon>
        <taxon>Bacillati</taxon>
        <taxon>Actinomycetota</taxon>
        <taxon>Actinomycetes</taxon>
        <taxon>Kitasatosporales</taxon>
        <taxon>Streptomycetaceae</taxon>
        <taxon>Streptomyces</taxon>
    </lineage>
</organism>
<protein>
    <submittedName>
        <fullName evidence="1">Uncharacterized protein</fullName>
    </submittedName>
</protein>
<dbReference type="AlphaFoldDB" id="A0AAU1I0Z3"/>
<sequence length="75" mass="8874">MFFRDKNCRTCRSMQVFRKLDNRERAAIKEKHSFTADLWRCTAEGCRWYQPWHRQSDGGLLPEELKIQAAATEPG</sequence>
<accession>A0AAU1I0Z3</accession>
<name>A0AAU1I0Z3_9ACTN</name>
<evidence type="ECO:0000313" key="1">
    <source>
        <dbReference type="EMBL" id="WTP88663.1"/>
    </source>
</evidence>
<gene>
    <name evidence="1" type="ORF">OG477_26385</name>
</gene>
<proteinExistence type="predicted"/>